<dbReference type="AlphaFoldDB" id="A0A4U5N5F4"/>
<reference evidence="2 3" key="2">
    <citation type="journal article" date="2019" name="G3 (Bethesda)">
        <title>Hybrid Assembly of the Genome of the Entomopathogenic Nematode Steinernema carpocapsae Identifies the X-Chromosome.</title>
        <authorList>
            <person name="Serra L."/>
            <person name="Macchietto M."/>
            <person name="Macias-Munoz A."/>
            <person name="McGill C.J."/>
            <person name="Rodriguez I.M."/>
            <person name="Rodriguez B."/>
            <person name="Murad R."/>
            <person name="Mortazavi A."/>
        </authorList>
    </citation>
    <scope>NUCLEOTIDE SEQUENCE [LARGE SCALE GENOMIC DNA]</scope>
    <source>
        <strain evidence="2 3">ALL</strain>
    </source>
</reference>
<comment type="caution">
    <text evidence="2">The sequence shown here is derived from an EMBL/GenBank/DDBJ whole genome shotgun (WGS) entry which is preliminary data.</text>
</comment>
<keyword evidence="3" id="KW-1185">Reference proteome</keyword>
<gene>
    <name evidence="2" type="ORF">L596_018434</name>
</gene>
<name>A0A4U5N5F4_STECR</name>
<dbReference type="OrthoDB" id="21216at2759"/>
<reference evidence="2 3" key="1">
    <citation type="journal article" date="2015" name="Genome Biol.">
        <title>Comparative genomics of Steinernema reveals deeply conserved gene regulatory networks.</title>
        <authorList>
            <person name="Dillman A.R."/>
            <person name="Macchietto M."/>
            <person name="Porter C.F."/>
            <person name="Rogers A."/>
            <person name="Williams B."/>
            <person name="Antoshechkin I."/>
            <person name="Lee M.M."/>
            <person name="Goodwin Z."/>
            <person name="Lu X."/>
            <person name="Lewis E.E."/>
            <person name="Goodrich-Blair H."/>
            <person name="Stock S.P."/>
            <person name="Adams B.J."/>
            <person name="Sternberg P.W."/>
            <person name="Mortazavi A."/>
        </authorList>
    </citation>
    <scope>NUCLEOTIDE SEQUENCE [LARGE SCALE GENOMIC DNA]</scope>
    <source>
        <strain evidence="2 3">ALL</strain>
    </source>
</reference>
<protein>
    <recommendedName>
        <fullName evidence="4">Mediator of RNA polymerase II transcription subunit 23</fullName>
    </recommendedName>
</protein>
<evidence type="ECO:0000256" key="1">
    <source>
        <dbReference type="SAM" id="MobiDB-lite"/>
    </source>
</evidence>
<sequence>MWDISFLLLTRLRMVYIDLQIEKLAVLNTTVAESNSVFYRWNVYVSQHLDERKPIKVDESLKLNFAQKFADLKHGQCYWDQTWNFNDLIDTIPIVGEMILDEIHSKVITMPPVPNIEPLMHPISQILLSYTKFTSMILCIVEWLSTQKCDPDRQIFVKCIIALFTTEHAVKADFPQWLELMLITRPILHELLEEANPPEMPYPWIVQCARRALPSIRRTAAPDMQQLKDAYLYACRQNWASPNVISLVDKCDRNESIWCKVWFCQMRKSVTLDELTANSEICMAAAFCAPIPFFIHFAQNIVDHVLQQDNYNSAVGTPLSIVLGQMLMRLLILSIWANKQRYLAVLKKLGKTPPMRQQFQPGELFIGDNVPPKLDDFADDKVRNDDGSPEADHLLYHPLCHRTRHRARQRVSAGPGGENPDAANLLPGPHRPPCDDHRRVPDVVP</sequence>
<evidence type="ECO:0008006" key="4">
    <source>
        <dbReference type="Google" id="ProtNLM"/>
    </source>
</evidence>
<dbReference type="EMBL" id="AZBU02000005">
    <property type="protein sequence ID" value="TKR77463.1"/>
    <property type="molecule type" value="Genomic_DNA"/>
</dbReference>
<accession>A0A4U5N5F4</accession>
<dbReference type="Proteomes" id="UP000298663">
    <property type="component" value="Unassembled WGS sequence"/>
</dbReference>
<evidence type="ECO:0000313" key="3">
    <source>
        <dbReference type="Proteomes" id="UP000298663"/>
    </source>
</evidence>
<feature type="compositionally biased region" description="Basic and acidic residues" evidence="1">
    <location>
        <begin position="432"/>
        <end position="445"/>
    </location>
</feature>
<feature type="region of interest" description="Disordered" evidence="1">
    <location>
        <begin position="405"/>
        <end position="445"/>
    </location>
</feature>
<proteinExistence type="predicted"/>
<evidence type="ECO:0000313" key="2">
    <source>
        <dbReference type="EMBL" id="TKR77463.1"/>
    </source>
</evidence>
<organism evidence="2 3">
    <name type="scientific">Steinernema carpocapsae</name>
    <name type="common">Entomopathogenic nematode</name>
    <dbReference type="NCBI Taxonomy" id="34508"/>
    <lineage>
        <taxon>Eukaryota</taxon>
        <taxon>Metazoa</taxon>
        <taxon>Ecdysozoa</taxon>
        <taxon>Nematoda</taxon>
        <taxon>Chromadorea</taxon>
        <taxon>Rhabditida</taxon>
        <taxon>Tylenchina</taxon>
        <taxon>Panagrolaimomorpha</taxon>
        <taxon>Strongyloidoidea</taxon>
        <taxon>Steinernematidae</taxon>
        <taxon>Steinernema</taxon>
    </lineage>
</organism>